<feature type="non-terminal residue" evidence="1">
    <location>
        <position position="43"/>
    </location>
</feature>
<comment type="caution">
    <text evidence="1">The sequence shown here is derived from an EMBL/GenBank/DDBJ whole genome shotgun (WGS) entry which is preliminary data.</text>
</comment>
<evidence type="ECO:0000313" key="1">
    <source>
        <dbReference type="EMBL" id="GAI87589.1"/>
    </source>
</evidence>
<dbReference type="AlphaFoldDB" id="X1U5M3"/>
<gene>
    <name evidence="1" type="ORF">S12H4_17977</name>
</gene>
<sequence length="43" mass="5125">MQKEGEWKAYNVRALEQNVALVFRTGDIQRLNKPTYTFIINHM</sequence>
<reference evidence="1" key="1">
    <citation type="journal article" date="2014" name="Front. Microbiol.">
        <title>High frequency of phylogenetically diverse reductive dehalogenase-homologous genes in deep subseafloor sedimentary metagenomes.</title>
        <authorList>
            <person name="Kawai M."/>
            <person name="Futagami T."/>
            <person name="Toyoda A."/>
            <person name="Takaki Y."/>
            <person name="Nishi S."/>
            <person name="Hori S."/>
            <person name="Arai W."/>
            <person name="Tsubouchi T."/>
            <person name="Morono Y."/>
            <person name="Uchiyama I."/>
            <person name="Ito T."/>
            <person name="Fujiyama A."/>
            <person name="Inagaki F."/>
            <person name="Takami H."/>
        </authorList>
    </citation>
    <scope>NUCLEOTIDE SEQUENCE</scope>
    <source>
        <strain evidence="1">Expedition CK06-06</strain>
    </source>
</reference>
<dbReference type="EMBL" id="BARW01008837">
    <property type="protein sequence ID" value="GAI87589.1"/>
    <property type="molecule type" value="Genomic_DNA"/>
</dbReference>
<protein>
    <submittedName>
        <fullName evidence="1">Uncharacterized protein</fullName>
    </submittedName>
</protein>
<proteinExistence type="predicted"/>
<name>X1U5M3_9ZZZZ</name>
<accession>X1U5M3</accession>
<organism evidence="1">
    <name type="scientific">marine sediment metagenome</name>
    <dbReference type="NCBI Taxonomy" id="412755"/>
    <lineage>
        <taxon>unclassified sequences</taxon>
        <taxon>metagenomes</taxon>
        <taxon>ecological metagenomes</taxon>
    </lineage>
</organism>